<evidence type="ECO:0000256" key="1">
    <source>
        <dbReference type="ARBA" id="ARBA00006754"/>
    </source>
</evidence>
<evidence type="ECO:0000313" key="5">
    <source>
        <dbReference type="EMBL" id="MEJ2871237.1"/>
    </source>
</evidence>
<evidence type="ECO:0000313" key="6">
    <source>
        <dbReference type="Proteomes" id="UP001385809"/>
    </source>
</evidence>
<comment type="caution">
    <text evidence="5">The sequence shown here is derived from an EMBL/GenBank/DDBJ whole genome shotgun (WGS) entry which is preliminary data.</text>
</comment>
<dbReference type="Pfam" id="PF14361">
    <property type="entry name" value="RsbRD_N"/>
    <property type="match status" value="1"/>
</dbReference>
<reference evidence="5 6" key="1">
    <citation type="submission" date="2024-03" db="EMBL/GenBank/DDBJ databases">
        <title>Actinomycetospora sp. OC33-EN08, a novel actinomycete isolated from wild orchid (Aerides multiflora).</title>
        <authorList>
            <person name="Suriyachadkun C."/>
        </authorList>
    </citation>
    <scope>NUCLEOTIDE SEQUENCE [LARGE SCALE GENOMIC DNA]</scope>
    <source>
        <strain evidence="5 6">OC33-EN08</strain>
    </source>
</reference>
<organism evidence="5 6">
    <name type="scientific">Actinomycetospora aurantiaca</name>
    <dbReference type="NCBI Taxonomy" id="3129233"/>
    <lineage>
        <taxon>Bacteria</taxon>
        <taxon>Bacillati</taxon>
        <taxon>Actinomycetota</taxon>
        <taxon>Actinomycetes</taxon>
        <taxon>Pseudonocardiales</taxon>
        <taxon>Pseudonocardiaceae</taxon>
        <taxon>Actinomycetospora</taxon>
    </lineage>
</organism>
<feature type="domain" description="CdaR GGDEF-like" evidence="4">
    <location>
        <begin position="209"/>
        <end position="313"/>
    </location>
</feature>
<evidence type="ECO:0000259" key="2">
    <source>
        <dbReference type="Pfam" id="PF13556"/>
    </source>
</evidence>
<dbReference type="InterPro" id="IPR025736">
    <property type="entry name" value="PucR_C-HTH_dom"/>
</dbReference>
<comment type="similarity">
    <text evidence="1">Belongs to the CdaR family.</text>
</comment>
<dbReference type="Pfam" id="PF17853">
    <property type="entry name" value="GGDEF_2"/>
    <property type="match status" value="1"/>
</dbReference>
<dbReference type="Gene3D" id="1.10.10.2840">
    <property type="entry name" value="PucR C-terminal helix-turn-helix domain"/>
    <property type="match status" value="1"/>
</dbReference>
<keyword evidence="6" id="KW-1185">Reference proteome</keyword>
<protein>
    <submittedName>
        <fullName evidence="5">Helix-turn-helix domain-containing protein</fullName>
    </submittedName>
</protein>
<feature type="domain" description="PucR C-terminal helix-turn-helix" evidence="2">
    <location>
        <begin position="368"/>
        <end position="422"/>
    </location>
</feature>
<accession>A0ABU8MXA8</accession>
<dbReference type="PANTHER" id="PTHR33744">
    <property type="entry name" value="CARBOHYDRATE DIACID REGULATOR"/>
    <property type="match status" value="1"/>
</dbReference>
<dbReference type="InterPro" id="IPR041522">
    <property type="entry name" value="CdaR_GGDEF"/>
</dbReference>
<dbReference type="InterPro" id="IPR051448">
    <property type="entry name" value="CdaR-like_regulators"/>
</dbReference>
<dbReference type="Pfam" id="PF13556">
    <property type="entry name" value="HTH_30"/>
    <property type="match status" value="1"/>
</dbReference>
<name>A0ABU8MXA8_9PSEU</name>
<feature type="domain" description="RsbT co-antagonist protein RsbRD N-terminal" evidence="3">
    <location>
        <begin position="55"/>
        <end position="194"/>
    </location>
</feature>
<dbReference type="EMBL" id="JBBEGN010000020">
    <property type="protein sequence ID" value="MEJ2871237.1"/>
    <property type="molecule type" value="Genomic_DNA"/>
</dbReference>
<dbReference type="PANTHER" id="PTHR33744:SF1">
    <property type="entry name" value="DNA-BINDING TRANSCRIPTIONAL ACTIVATOR ADER"/>
    <property type="match status" value="1"/>
</dbReference>
<dbReference type="InterPro" id="IPR042070">
    <property type="entry name" value="PucR_C-HTH_sf"/>
</dbReference>
<proteinExistence type="inferred from homology"/>
<gene>
    <name evidence="5" type="ORF">WCD74_25995</name>
</gene>
<evidence type="ECO:0000259" key="4">
    <source>
        <dbReference type="Pfam" id="PF17853"/>
    </source>
</evidence>
<dbReference type="Proteomes" id="UP001385809">
    <property type="component" value="Unassembled WGS sequence"/>
</dbReference>
<dbReference type="RefSeq" id="WP_337697805.1">
    <property type="nucleotide sequence ID" value="NZ_JBBEGN010000020.1"/>
</dbReference>
<sequence length="433" mass="45712">MVTRAVAGREWLLALAPRDPRDPRATLDHAAVTAASRGDAVARVGPAAVCWAVGIGEEMAERIVAEIPALGSGTAPFEKLRSGTEASVLRALLVLAQPDAGLSPIPPESLDGVQEFVRRGVSLDGVLRGIRLGHAHMTRSFLRDCEDLVAPDRVAAEMASVTDELFVYIDGFAGAMTREYLTEYDRWTTSAAATRAQTVRAILAGEEVDPVAAGRVLDYDLARRHLGLTMWTGSAAADVGLQRAAADLLRARGARSALVVPVGAGQLWAWGSLPPGPFPTTGPVPPGLRVAFGSAGAGVDGFRRTHAEAQRVERLRRVASSGADVDGATDYDDVAVAALLAGDVGAARDFVRRELGELAGAGEQAADLRTTLLHYLVAERSLITVAGELHIARGTVAYRVKRAEQLLGRSAGERRLELHTALVLARELGDAVL</sequence>
<dbReference type="InterPro" id="IPR025751">
    <property type="entry name" value="RsbRD_N_dom"/>
</dbReference>
<evidence type="ECO:0000259" key="3">
    <source>
        <dbReference type="Pfam" id="PF14361"/>
    </source>
</evidence>